<dbReference type="PANTHER" id="PTHR43489">
    <property type="entry name" value="ISOMERASE"/>
    <property type="match status" value="1"/>
</dbReference>
<dbReference type="RefSeq" id="WP_129349897.1">
    <property type="nucleotide sequence ID" value="NZ_CP026538.1"/>
</dbReference>
<evidence type="ECO:0000256" key="3">
    <source>
        <dbReference type="PIRSR" id="PIRSR006241-50"/>
    </source>
</evidence>
<dbReference type="InterPro" id="IPR053398">
    <property type="entry name" value="HPT_OtnI_isomerases"/>
</dbReference>
<dbReference type="GO" id="GO:0008903">
    <property type="term" value="F:hydroxypyruvate isomerase activity"/>
    <property type="evidence" value="ECO:0007669"/>
    <property type="project" value="TreeGrafter"/>
</dbReference>
<feature type="active site" description="Proton donor/acceptor" evidence="3">
    <location>
        <position position="143"/>
    </location>
</feature>
<sequence>MPRFAANLSMLFTELPFLDRFAAAAKAGFRQVEYLFPYDYEAKDLRWHLDVNNLTQVLFNLPSGDWAAGDRGIAADPARVEEFRDGVHRAVDYARKLGVTRLNCLAGKLVAGQTEADAFDMLAANVVYAADVLRRDDMELVVEAINRYDIPDFVVCRTSQVMALLDAIGRENVSMQYDVYHAQRQEGEIAATLSANIKRIGHVQIADNPGRHQPGTGEINFPFIFSELDRLGYDGYVGLEYVPAPDTLSSLGWIKDMGYSL</sequence>
<comment type="similarity">
    <text evidence="2">Belongs to the hyi family.</text>
</comment>
<gene>
    <name evidence="5" type="primary">hyi</name>
    <name evidence="5" type="ORF">C3Y92_04495</name>
</gene>
<dbReference type="Gene3D" id="3.20.20.150">
    <property type="entry name" value="Divalent-metal-dependent TIM barrel enzymes"/>
    <property type="match status" value="1"/>
</dbReference>
<dbReference type="KEGG" id="dcb:C3Y92_04495"/>
<dbReference type="PIRSF" id="PIRSF006241">
    <property type="entry name" value="HyI"/>
    <property type="match status" value="1"/>
</dbReference>
<dbReference type="Proteomes" id="UP000293296">
    <property type="component" value="Chromosome"/>
</dbReference>
<dbReference type="AlphaFoldDB" id="A0A4P6HYV1"/>
<keyword evidence="5" id="KW-0670">Pyruvate</keyword>
<evidence type="ECO:0000259" key="4">
    <source>
        <dbReference type="Pfam" id="PF01261"/>
    </source>
</evidence>
<dbReference type="NCBIfam" id="NF043033">
    <property type="entry name" value="OxoTetrIsom"/>
    <property type="match status" value="1"/>
</dbReference>
<organism evidence="5 6">
    <name type="scientific">Solidesulfovibrio carbinolicus</name>
    <dbReference type="NCBI Taxonomy" id="296842"/>
    <lineage>
        <taxon>Bacteria</taxon>
        <taxon>Pseudomonadati</taxon>
        <taxon>Thermodesulfobacteriota</taxon>
        <taxon>Desulfovibrionia</taxon>
        <taxon>Desulfovibrionales</taxon>
        <taxon>Desulfovibrionaceae</taxon>
        <taxon>Solidesulfovibrio</taxon>
    </lineage>
</organism>
<dbReference type="EMBL" id="CP026538">
    <property type="protein sequence ID" value="QAZ66539.1"/>
    <property type="molecule type" value="Genomic_DNA"/>
</dbReference>
<accession>A0A4P6HYV1</accession>
<dbReference type="InterPro" id="IPR026040">
    <property type="entry name" value="HyI-like"/>
</dbReference>
<dbReference type="InterPro" id="IPR050417">
    <property type="entry name" value="Sugar_Epim/Isomerase"/>
</dbReference>
<protein>
    <submittedName>
        <fullName evidence="5">Hydroxypyruvate isomerase</fullName>
    </submittedName>
</protein>
<dbReference type="PANTHER" id="PTHR43489:SF6">
    <property type="entry name" value="HYDROXYPYRUVATE ISOMERASE-RELATED"/>
    <property type="match status" value="1"/>
</dbReference>
<evidence type="ECO:0000256" key="2">
    <source>
        <dbReference type="PIRNR" id="PIRNR006241"/>
    </source>
</evidence>
<feature type="active site" description="Proton donor/acceptor" evidence="3">
    <location>
        <position position="240"/>
    </location>
</feature>
<dbReference type="Pfam" id="PF01261">
    <property type="entry name" value="AP_endonuc_2"/>
    <property type="match status" value="1"/>
</dbReference>
<evidence type="ECO:0000256" key="1">
    <source>
        <dbReference type="ARBA" id="ARBA00023235"/>
    </source>
</evidence>
<evidence type="ECO:0000313" key="6">
    <source>
        <dbReference type="Proteomes" id="UP000293296"/>
    </source>
</evidence>
<proteinExistence type="inferred from homology"/>
<dbReference type="GO" id="GO:0046487">
    <property type="term" value="P:glyoxylate metabolic process"/>
    <property type="evidence" value="ECO:0007669"/>
    <property type="project" value="TreeGrafter"/>
</dbReference>
<keyword evidence="6" id="KW-1185">Reference proteome</keyword>
<reference evidence="5 6" key="1">
    <citation type="submission" date="2018-02" db="EMBL/GenBank/DDBJ databases">
        <title>Genome sequence of Desulfovibrio carbinolicus DSM 3852.</title>
        <authorList>
            <person name="Wilbanks E."/>
            <person name="Skennerton C.T."/>
            <person name="Orphan V.J."/>
        </authorList>
    </citation>
    <scope>NUCLEOTIDE SEQUENCE [LARGE SCALE GENOMIC DNA]</scope>
    <source>
        <strain evidence="5 6">DSM 3852</strain>
    </source>
</reference>
<dbReference type="SUPFAM" id="SSF51658">
    <property type="entry name" value="Xylose isomerase-like"/>
    <property type="match status" value="1"/>
</dbReference>
<dbReference type="FunFam" id="3.20.20.150:FF:000007">
    <property type="entry name" value="Hydroxypyruvate isomerase"/>
    <property type="match status" value="1"/>
</dbReference>
<keyword evidence="1 2" id="KW-0413">Isomerase</keyword>
<dbReference type="InterPro" id="IPR017643">
    <property type="entry name" value="Hydroxypyruvate_isomerase"/>
</dbReference>
<feature type="domain" description="Xylose isomerase-like TIM barrel" evidence="4">
    <location>
        <begin position="21"/>
        <end position="256"/>
    </location>
</feature>
<name>A0A4P6HYV1_9BACT</name>
<dbReference type="InterPro" id="IPR013022">
    <property type="entry name" value="Xyl_isomerase-like_TIM-brl"/>
</dbReference>
<evidence type="ECO:0000313" key="5">
    <source>
        <dbReference type="EMBL" id="QAZ66539.1"/>
    </source>
</evidence>
<dbReference type="OrthoDB" id="9786584at2"/>
<dbReference type="InterPro" id="IPR036237">
    <property type="entry name" value="Xyl_isomerase-like_sf"/>
</dbReference>
<dbReference type="NCBIfam" id="TIGR03234">
    <property type="entry name" value="OH-pyruv-isom"/>
    <property type="match status" value="1"/>
</dbReference>